<dbReference type="SUPFAM" id="SSF52540">
    <property type="entry name" value="P-loop containing nucleoside triphosphate hydrolases"/>
    <property type="match status" value="1"/>
</dbReference>
<keyword evidence="3" id="KW-0347">Helicase</keyword>
<name>A0A0M3IXU0_ASCLU</name>
<dbReference type="InterPro" id="IPR027417">
    <property type="entry name" value="P-loop_NTPase"/>
</dbReference>
<evidence type="ECO:0000256" key="4">
    <source>
        <dbReference type="ARBA" id="ARBA00022840"/>
    </source>
</evidence>
<evidence type="ECO:0000256" key="1">
    <source>
        <dbReference type="ARBA" id="ARBA00022741"/>
    </source>
</evidence>
<feature type="domain" description="Helicase C-terminal" evidence="5">
    <location>
        <begin position="1"/>
        <end position="148"/>
    </location>
</feature>
<organism evidence="6 7">
    <name type="scientific">Ascaris lumbricoides</name>
    <name type="common">Giant roundworm</name>
    <dbReference type="NCBI Taxonomy" id="6252"/>
    <lineage>
        <taxon>Eukaryota</taxon>
        <taxon>Metazoa</taxon>
        <taxon>Ecdysozoa</taxon>
        <taxon>Nematoda</taxon>
        <taxon>Chromadorea</taxon>
        <taxon>Rhabditida</taxon>
        <taxon>Spirurina</taxon>
        <taxon>Ascaridomorpha</taxon>
        <taxon>Ascaridoidea</taxon>
        <taxon>Ascarididae</taxon>
        <taxon>Ascaris</taxon>
    </lineage>
</organism>
<dbReference type="Pfam" id="PF00271">
    <property type="entry name" value="Helicase_C"/>
    <property type="match status" value="1"/>
</dbReference>
<dbReference type="PROSITE" id="PS51194">
    <property type="entry name" value="HELICASE_CTER"/>
    <property type="match status" value="1"/>
</dbReference>
<keyword evidence="1" id="KW-0547">Nucleotide-binding</keyword>
<dbReference type="InterPro" id="IPR050474">
    <property type="entry name" value="Hel308_SKI2-like"/>
</dbReference>
<dbReference type="GO" id="GO:0016787">
    <property type="term" value="F:hydrolase activity"/>
    <property type="evidence" value="ECO:0007669"/>
    <property type="project" value="UniProtKB-KW"/>
</dbReference>
<proteinExistence type="predicted"/>
<keyword evidence="2" id="KW-0378">Hydrolase</keyword>
<keyword evidence="4" id="KW-0067">ATP-binding</keyword>
<protein>
    <submittedName>
        <fullName evidence="7">Helicase C-terminal domain-containing protein</fullName>
    </submittedName>
</protein>
<dbReference type="GO" id="GO:0005524">
    <property type="term" value="F:ATP binding"/>
    <property type="evidence" value="ECO:0007669"/>
    <property type="project" value="UniProtKB-KW"/>
</dbReference>
<reference evidence="7" key="1">
    <citation type="submission" date="2017-02" db="UniProtKB">
        <authorList>
            <consortium name="WormBaseParasite"/>
        </authorList>
    </citation>
    <scope>IDENTIFICATION</scope>
</reference>
<dbReference type="WBParaSite" id="ALUE_0002356801-mRNA-1">
    <property type="protein sequence ID" value="ALUE_0002356801-mRNA-1"/>
    <property type="gene ID" value="ALUE_0002356801"/>
</dbReference>
<sequence length="157" mass="17000">MEEVDGKLCTTLEMGILAGVAFHHSGLTADERQIIESAFQDGTIRILCSTSTLAAGVNLPARRVIIKSPLVGREPLSKAQYLQMVGRAGRAGYDDRGDAVTIVHPGYEEAKVSLFEILHALPLIVSTITNPGSFGPYACCSDRLLQIYLRLLIVICE</sequence>
<evidence type="ECO:0000313" key="6">
    <source>
        <dbReference type="Proteomes" id="UP000036681"/>
    </source>
</evidence>
<dbReference type="InterPro" id="IPR001650">
    <property type="entry name" value="Helicase_C-like"/>
</dbReference>
<evidence type="ECO:0000259" key="5">
    <source>
        <dbReference type="PROSITE" id="PS51194"/>
    </source>
</evidence>
<dbReference type="CDD" id="cd18795">
    <property type="entry name" value="SF2_C_Ski2"/>
    <property type="match status" value="1"/>
</dbReference>
<evidence type="ECO:0000313" key="7">
    <source>
        <dbReference type="WBParaSite" id="ALUE_0002356801-mRNA-1"/>
    </source>
</evidence>
<dbReference type="PANTHER" id="PTHR47961">
    <property type="entry name" value="DNA POLYMERASE THETA, PUTATIVE (AFU_ORTHOLOGUE AFUA_1G05260)-RELATED"/>
    <property type="match status" value="1"/>
</dbReference>
<dbReference type="PANTHER" id="PTHR47961:SF12">
    <property type="entry name" value="HELICASE POLQ-LIKE"/>
    <property type="match status" value="1"/>
</dbReference>
<dbReference type="GO" id="GO:0004386">
    <property type="term" value="F:helicase activity"/>
    <property type="evidence" value="ECO:0007669"/>
    <property type="project" value="UniProtKB-KW"/>
</dbReference>
<accession>A0A0M3IXU0</accession>
<dbReference type="SMART" id="SM00490">
    <property type="entry name" value="HELICc"/>
    <property type="match status" value="1"/>
</dbReference>
<dbReference type="AlphaFoldDB" id="A0A0M3IXU0"/>
<dbReference type="Gene3D" id="3.40.50.300">
    <property type="entry name" value="P-loop containing nucleotide triphosphate hydrolases"/>
    <property type="match status" value="1"/>
</dbReference>
<evidence type="ECO:0000256" key="2">
    <source>
        <dbReference type="ARBA" id="ARBA00022801"/>
    </source>
</evidence>
<dbReference type="Proteomes" id="UP000036681">
    <property type="component" value="Unplaced"/>
</dbReference>
<evidence type="ECO:0000256" key="3">
    <source>
        <dbReference type="ARBA" id="ARBA00022806"/>
    </source>
</evidence>
<keyword evidence="6" id="KW-1185">Reference proteome</keyword>